<protein>
    <submittedName>
        <fullName evidence="9">Uncharacterized protein</fullName>
    </submittedName>
</protein>
<dbReference type="Proteomes" id="UP000327157">
    <property type="component" value="Chromosome 12"/>
</dbReference>
<dbReference type="Pfam" id="PF00168">
    <property type="entry name" value="C2"/>
    <property type="match status" value="1"/>
</dbReference>
<feature type="transmembrane region" description="Helical" evidence="6">
    <location>
        <begin position="48"/>
        <end position="64"/>
    </location>
</feature>
<dbReference type="InterPro" id="IPR000008">
    <property type="entry name" value="C2_dom"/>
</dbReference>
<evidence type="ECO:0000256" key="6">
    <source>
        <dbReference type="SAM" id="Phobius"/>
    </source>
</evidence>
<evidence type="ECO:0000256" key="3">
    <source>
        <dbReference type="ARBA" id="ARBA00022737"/>
    </source>
</evidence>
<evidence type="ECO:0000313" key="9">
    <source>
        <dbReference type="EMBL" id="KAB2631411.1"/>
    </source>
</evidence>
<evidence type="ECO:0000259" key="8">
    <source>
        <dbReference type="Pfam" id="PF08372"/>
    </source>
</evidence>
<sequence>MLLMSPHPKGPEPPRTFCNSSVGLYIWQKWVRTRTIIDSFMPKWNKQYIWEVFDLCLIITIWVFDMHGGEKAGGAKDARIEKLDSLRHQATQIVLMRLSCAEPPLRKKVVEYILDVGSHMWSMKRSKANIFKIMNALGGIIAVGKWFDQIYNWKNPITTVLIHILFIVLVMYPELILPTIFLYLFLIGVWYYRWRPRHPHHMDTRPSHADSAHLDELDEEFDTFPHSRPFDIVMISYDSLRSIVGRIQIVVRDLATQGERLFDELERPESYRIVCTFLSDCNDCSVCYSIPGCEQSMGASKKPAHLLRAILSSLRKKEMSFSDSKSDEYPSFLYRQGDCSAKMGYFKDTHHAIPSGVRIKSVKDDSDHDPCDDGAIVWKRAIKFYPYYFVLGFTFPMPRSLIINELWYFFEIGYKEAVGQLRSRHRLLDAFCNGDYESSSPACEPSTKKKPIDSSIAHRSSSAAKKLVIDLTFPKRVKKTVEPELVKSAALKVTTSEAYPLNGFGDALSSENVDSAANVMPGPIPHFVMTNSSAEKGKSARTGSCERSIESEAGEFPKVYALLKADLHEDIDACAKFIDSVGKVFSLSDFFAKRPAYLILAAESMRVDQDAIKYAKDAQVALMAQLPLAAEKIKKLEFELAVLKGFDVFA</sequence>
<dbReference type="SUPFAM" id="SSF49562">
    <property type="entry name" value="C2 domain (Calcium/lipid-binding domain, CaLB)"/>
    <property type="match status" value="1"/>
</dbReference>
<keyword evidence="2 6" id="KW-0812">Transmembrane</keyword>
<feature type="transmembrane region" description="Helical" evidence="6">
    <location>
        <begin position="130"/>
        <end position="147"/>
    </location>
</feature>
<organism evidence="9 10">
    <name type="scientific">Pyrus ussuriensis x Pyrus communis</name>
    <dbReference type="NCBI Taxonomy" id="2448454"/>
    <lineage>
        <taxon>Eukaryota</taxon>
        <taxon>Viridiplantae</taxon>
        <taxon>Streptophyta</taxon>
        <taxon>Embryophyta</taxon>
        <taxon>Tracheophyta</taxon>
        <taxon>Spermatophyta</taxon>
        <taxon>Magnoliopsida</taxon>
        <taxon>eudicotyledons</taxon>
        <taxon>Gunneridae</taxon>
        <taxon>Pentapetalae</taxon>
        <taxon>rosids</taxon>
        <taxon>fabids</taxon>
        <taxon>Rosales</taxon>
        <taxon>Rosaceae</taxon>
        <taxon>Amygdaloideae</taxon>
        <taxon>Maleae</taxon>
        <taxon>Pyrus</taxon>
    </lineage>
</organism>
<evidence type="ECO:0000313" key="10">
    <source>
        <dbReference type="Proteomes" id="UP000327157"/>
    </source>
</evidence>
<proteinExistence type="predicted"/>
<evidence type="ECO:0000256" key="5">
    <source>
        <dbReference type="ARBA" id="ARBA00023136"/>
    </source>
</evidence>
<accession>A0A5N5HZ01</accession>
<dbReference type="PANTHER" id="PTHR31425">
    <property type="entry name" value="PHOSPHORIBOSYLANTHRANILATE TRANSFERASE ISOFORM 1"/>
    <property type="match status" value="1"/>
</dbReference>
<dbReference type="InterPro" id="IPR013583">
    <property type="entry name" value="MCTP_C"/>
</dbReference>
<feature type="domain" description="Multiple C2" evidence="8">
    <location>
        <begin position="177"/>
        <end position="262"/>
    </location>
</feature>
<reference evidence="9 10" key="3">
    <citation type="submission" date="2019-11" db="EMBL/GenBank/DDBJ databases">
        <title>A de novo genome assembly of a pear dwarfing rootstock.</title>
        <authorList>
            <person name="Wang F."/>
            <person name="Wang J."/>
            <person name="Li S."/>
            <person name="Zhang Y."/>
            <person name="Fang M."/>
            <person name="Ma L."/>
            <person name="Zhao Y."/>
            <person name="Jiang S."/>
        </authorList>
    </citation>
    <scope>NUCLEOTIDE SEQUENCE [LARGE SCALE GENOMIC DNA]</scope>
    <source>
        <strain evidence="9">S2</strain>
        <tissue evidence="9">Leaf</tissue>
    </source>
</reference>
<dbReference type="Pfam" id="PF08372">
    <property type="entry name" value="PRT_C"/>
    <property type="match status" value="1"/>
</dbReference>
<reference evidence="10" key="2">
    <citation type="submission" date="2019-10" db="EMBL/GenBank/DDBJ databases">
        <title>A de novo genome assembly of a pear dwarfing rootstock.</title>
        <authorList>
            <person name="Wang F."/>
            <person name="Wang J."/>
            <person name="Li S."/>
            <person name="Zhang Y."/>
            <person name="Fang M."/>
            <person name="Ma L."/>
            <person name="Zhao Y."/>
            <person name="Jiang S."/>
        </authorList>
    </citation>
    <scope>NUCLEOTIDE SEQUENCE [LARGE SCALE GENOMIC DNA]</scope>
</reference>
<evidence type="ECO:0000259" key="7">
    <source>
        <dbReference type="Pfam" id="PF00168"/>
    </source>
</evidence>
<reference evidence="9 10" key="1">
    <citation type="submission" date="2019-09" db="EMBL/GenBank/DDBJ databases">
        <authorList>
            <person name="Ou C."/>
        </authorList>
    </citation>
    <scope>NUCLEOTIDE SEQUENCE [LARGE SCALE GENOMIC DNA]</scope>
    <source>
        <strain evidence="9">S2</strain>
        <tissue evidence="9">Leaf</tissue>
    </source>
</reference>
<evidence type="ECO:0000256" key="2">
    <source>
        <dbReference type="ARBA" id="ARBA00022692"/>
    </source>
</evidence>
<gene>
    <name evidence="9" type="ORF">D8674_008930</name>
</gene>
<keyword evidence="3" id="KW-0677">Repeat</keyword>
<comment type="caution">
    <text evidence="9">The sequence shown here is derived from an EMBL/GenBank/DDBJ whole genome shotgun (WGS) entry which is preliminary data.</text>
</comment>
<name>A0A5N5HZ01_9ROSA</name>
<keyword evidence="10" id="KW-1185">Reference proteome</keyword>
<comment type="subcellular location">
    <subcellularLocation>
        <location evidence="1">Membrane</location>
        <topology evidence="1">Multi-pass membrane protein</topology>
    </subcellularLocation>
</comment>
<evidence type="ECO:0000256" key="1">
    <source>
        <dbReference type="ARBA" id="ARBA00004141"/>
    </source>
</evidence>
<dbReference type="PANTHER" id="PTHR31425:SF50">
    <property type="entry name" value="FT-INTERACTING PROTEIN 3-RELATED"/>
    <property type="match status" value="1"/>
</dbReference>
<dbReference type="OrthoDB" id="67700at2759"/>
<dbReference type="InterPro" id="IPR035892">
    <property type="entry name" value="C2_domain_sf"/>
</dbReference>
<feature type="domain" description="C2" evidence="7">
    <location>
        <begin position="16"/>
        <end position="70"/>
    </location>
</feature>
<evidence type="ECO:0000256" key="4">
    <source>
        <dbReference type="ARBA" id="ARBA00022989"/>
    </source>
</evidence>
<dbReference type="InterPro" id="IPR047259">
    <property type="entry name" value="QUIRKY-like"/>
</dbReference>
<dbReference type="GO" id="GO:0016020">
    <property type="term" value="C:membrane"/>
    <property type="evidence" value="ECO:0007669"/>
    <property type="project" value="UniProtKB-SubCell"/>
</dbReference>
<keyword evidence="4 6" id="KW-1133">Transmembrane helix</keyword>
<dbReference type="EMBL" id="SMOL01000143">
    <property type="protein sequence ID" value="KAB2631411.1"/>
    <property type="molecule type" value="Genomic_DNA"/>
</dbReference>
<keyword evidence="5 6" id="KW-0472">Membrane</keyword>
<feature type="transmembrane region" description="Helical" evidence="6">
    <location>
        <begin position="159"/>
        <end position="192"/>
    </location>
</feature>
<dbReference type="AlphaFoldDB" id="A0A5N5HZ01"/>